<dbReference type="InterPro" id="IPR036265">
    <property type="entry name" value="HIT-like_sf"/>
</dbReference>
<dbReference type="Proteomes" id="UP000621390">
    <property type="component" value="Unassembled WGS sequence"/>
</dbReference>
<dbReference type="Gene3D" id="3.30.428.10">
    <property type="entry name" value="HIT-like"/>
    <property type="match status" value="1"/>
</dbReference>
<dbReference type="Pfam" id="PF01230">
    <property type="entry name" value="HIT"/>
    <property type="match status" value="1"/>
</dbReference>
<comment type="caution">
    <text evidence="4">The sequence shown here is derived from an EMBL/GenBank/DDBJ whole genome shotgun (WGS) entry which is preliminary data.</text>
</comment>
<feature type="domain" description="HIT" evidence="2">
    <location>
        <begin position="36"/>
        <end position="104"/>
    </location>
</feature>
<dbReference type="AlphaFoldDB" id="A0A8I1G518"/>
<dbReference type="GO" id="GO:0003824">
    <property type="term" value="F:catalytic activity"/>
    <property type="evidence" value="ECO:0007669"/>
    <property type="project" value="InterPro"/>
</dbReference>
<protein>
    <submittedName>
        <fullName evidence="4">HIT domain-containing protein</fullName>
    </submittedName>
</protein>
<organism evidence="4 5">
    <name type="scientific">Idiomarina abyssalis</name>
    <dbReference type="NCBI Taxonomy" id="86102"/>
    <lineage>
        <taxon>Bacteria</taxon>
        <taxon>Pseudomonadati</taxon>
        <taxon>Pseudomonadota</taxon>
        <taxon>Gammaproteobacteria</taxon>
        <taxon>Alteromonadales</taxon>
        <taxon>Idiomarinaceae</taxon>
        <taxon>Idiomarina</taxon>
    </lineage>
</organism>
<accession>A0A8I1G518</accession>
<evidence type="ECO:0000313" key="4">
    <source>
        <dbReference type="EMBL" id="MBJ7315849.1"/>
    </source>
</evidence>
<dbReference type="InterPro" id="IPR011146">
    <property type="entry name" value="HIT-like"/>
</dbReference>
<dbReference type="EMBL" id="JAEMOP010000002">
    <property type="protein sequence ID" value="MBJ7315849.1"/>
    <property type="molecule type" value="Genomic_DNA"/>
</dbReference>
<dbReference type="RefSeq" id="WP_199493736.1">
    <property type="nucleotide sequence ID" value="NZ_CAXBHZ010000001.1"/>
</dbReference>
<proteinExistence type="predicted"/>
<keyword evidence="6" id="KW-1185">Reference proteome</keyword>
<comment type="caution">
    <text evidence="1">Lacks conserved residue(s) required for the propagation of feature annotation.</text>
</comment>
<evidence type="ECO:0000313" key="5">
    <source>
        <dbReference type="Proteomes" id="UP000621390"/>
    </source>
</evidence>
<evidence type="ECO:0000256" key="1">
    <source>
        <dbReference type="PROSITE-ProRule" id="PRU00464"/>
    </source>
</evidence>
<dbReference type="Proteomes" id="UP000655994">
    <property type="component" value="Unassembled WGS sequence"/>
</dbReference>
<gene>
    <name evidence="3" type="ORF">JHC10_02685</name>
    <name evidence="4" type="ORF">JHC11_07565</name>
</gene>
<reference evidence="4 6" key="1">
    <citation type="submission" date="2020-09" db="EMBL/GenBank/DDBJ databases">
        <title>Draft Genomes of Bacterial Isolates from North Pond Shallow Sediments.</title>
        <authorList>
            <person name="Kiel Reese B."/>
            <person name="Mullis M."/>
            <person name="Weisend R.E."/>
        </authorList>
    </citation>
    <scope>NUCLEOTIDE SEQUENCE</scope>
    <source>
        <strain evidence="4">KJE-2</strain>
        <strain evidence="3 6">KJE-3</strain>
    </source>
</reference>
<evidence type="ECO:0000313" key="6">
    <source>
        <dbReference type="Proteomes" id="UP000655994"/>
    </source>
</evidence>
<name>A0A8I1G518_9GAMM</name>
<dbReference type="PIRSF" id="PIRSF000714">
    <property type="entry name" value="HIT"/>
    <property type="match status" value="1"/>
</dbReference>
<dbReference type="PROSITE" id="PS51084">
    <property type="entry name" value="HIT_2"/>
    <property type="match status" value="1"/>
</dbReference>
<dbReference type="InterPro" id="IPR026026">
    <property type="entry name" value="HIT_Hint"/>
</dbReference>
<dbReference type="EMBL" id="JAEMOS010000007">
    <property type="protein sequence ID" value="MBJ7265846.1"/>
    <property type="molecule type" value="Genomic_DNA"/>
</dbReference>
<evidence type="ECO:0000259" key="2">
    <source>
        <dbReference type="PROSITE" id="PS51084"/>
    </source>
</evidence>
<evidence type="ECO:0000313" key="3">
    <source>
        <dbReference type="EMBL" id="MBJ7265846.1"/>
    </source>
</evidence>
<sequence length="134" mass="15493">MSFTIAQELARDSYHLADWPLCEVRVMDDGQFPWFLLVPKLADVREIIDLSEDDQLQLLRESRFLCHWLKAEYQPDKLNVAALGNVVPQLHVHHIARFQTDVAWPAPVWGKQPMQPLNEGEVARLQSVFADITF</sequence>
<dbReference type="SUPFAM" id="SSF54197">
    <property type="entry name" value="HIT-like"/>
    <property type="match status" value="1"/>
</dbReference>